<dbReference type="GO" id="GO:0010181">
    <property type="term" value="F:FMN binding"/>
    <property type="evidence" value="ECO:0007669"/>
    <property type="project" value="InterPro"/>
</dbReference>
<feature type="domain" description="Flavodoxin-like" evidence="1">
    <location>
        <begin position="4"/>
        <end position="49"/>
    </location>
</feature>
<dbReference type="eggNOG" id="KOG1158">
    <property type="taxonomic scope" value="Eukaryota"/>
</dbReference>
<dbReference type="SUPFAM" id="SSF52218">
    <property type="entry name" value="Flavoproteins"/>
    <property type="match status" value="1"/>
</dbReference>
<evidence type="ECO:0000259" key="1">
    <source>
        <dbReference type="PROSITE" id="PS50902"/>
    </source>
</evidence>
<dbReference type="OrthoDB" id="1856718at2759"/>
<reference evidence="2" key="1">
    <citation type="submission" date="2007-07" db="EMBL/GenBank/DDBJ databases">
        <title>PCAP assembly of the Caenorhabditis remanei genome.</title>
        <authorList>
            <consortium name="The Caenorhabditis remanei Sequencing Consortium"/>
            <person name="Wilson R.K."/>
        </authorList>
    </citation>
    <scope>NUCLEOTIDE SEQUENCE [LARGE SCALE GENOMIC DNA]</scope>
    <source>
        <strain evidence="2">PB4641</strain>
    </source>
</reference>
<dbReference type="EMBL" id="DS270765">
    <property type="protein sequence ID" value="EFO97039.1"/>
    <property type="molecule type" value="Genomic_DNA"/>
</dbReference>
<dbReference type="STRING" id="31234.E3NV23"/>
<dbReference type="PROSITE" id="PS50902">
    <property type="entry name" value="FLAVODOXIN_LIKE"/>
    <property type="match status" value="1"/>
</dbReference>
<dbReference type="HOGENOM" id="CLU_3144263_0_0_1"/>
<dbReference type="AlphaFoldDB" id="E3NV23"/>
<sequence length="49" mass="5484">MADFLIAYGSQTGQAETIAKSLQEKAELIGLKPRLFPLDENEKKVSFEK</sequence>
<dbReference type="Pfam" id="PF00258">
    <property type="entry name" value="Flavodoxin_1"/>
    <property type="match status" value="1"/>
</dbReference>
<dbReference type="Gene3D" id="3.40.50.360">
    <property type="match status" value="1"/>
</dbReference>
<evidence type="ECO:0000313" key="2">
    <source>
        <dbReference type="EMBL" id="EFO97039.1"/>
    </source>
</evidence>
<proteinExistence type="predicted"/>
<dbReference type="InParanoid" id="E3NV23"/>
<evidence type="ECO:0000313" key="3">
    <source>
        <dbReference type="Proteomes" id="UP000008281"/>
    </source>
</evidence>
<protein>
    <recommendedName>
        <fullName evidence="1">Flavodoxin-like domain-containing protein</fullName>
    </recommendedName>
</protein>
<keyword evidence="3" id="KW-1185">Reference proteome</keyword>
<name>E3NV23_CAERE</name>
<dbReference type="InterPro" id="IPR008254">
    <property type="entry name" value="Flavodoxin/NO_synth"/>
</dbReference>
<organism evidence="3">
    <name type="scientific">Caenorhabditis remanei</name>
    <name type="common">Caenorhabditis vulgaris</name>
    <dbReference type="NCBI Taxonomy" id="31234"/>
    <lineage>
        <taxon>Eukaryota</taxon>
        <taxon>Metazoa</taxon>
        <taxon>Ecdysozoa</taxon>
        <taxon>Nematoda</taxon>
        <taxon>Chromadorea</taxon>
        <taxon>Rhabditida</taxon>
        <taxon>Rhabditina</taxon>
        <taxon>Rhabditomorpha</taxon>
        <taxon>Rhabditoidea</taxon>
        <taxon>Rhabditidae</taxon>
        <taxon>Peloderinae</taxon>
        <taxon>Caenorhabditis</taxon>
    </lineage>
</organism>
<dbReference type="Proteomes" id="UP000008281">
    <property type="component" value="Unassembled WGS sequence"/>
</dbReference>
<gene>
    <name evidence="2" type="ORF">CRE_07967</name>
</gene>
<dbReference type="InterPro" id="IPR029039">
    <property type="entry name" value="Flavoprotein-like_sf"/>
</dbReference>
<accession>E3NV23</accession>